<dbReference type="EMBL" id="JALLPB020000059">
    <property type="protein sequence ID" value="KAL3822668.1"/>
    <property type="molecule type" value="Genomic_DNA"/>
</dbReference>
<accession>A0ABD3SDS5</accession>
<comment type="caution">
    <text evidence="2">The sequence shown here is derived from an EMBL/GenBank/DDBJ whole genome shotgun (WGS) entry which is preliminary data.</text>
</comment>
<feature type="compositionally biased region" description="Basic and acidic residues" evidence="1">
    <location>
        <begin position="51"/>
        <end position="89"/>
    </location>
</feature>
<reference evidence="2 3" key="1">
    <citation type="submission" date="2024-10" db="EMBL/GenBank/DDBJ databases">
        <title>Updated reference genomes for cyclostephanoid diatoms.</title>
        <authorList>
            <person name="Roberts W.R."/>
            <person name="Alverson A.J."/>
        </authorList>
    </citation>
    <scope>NUCLEOTIDE SEQUENCE [LARGE SCALE GENOMIC DNA]</scope>
    <source>
        <strain evidence="2 3">AJA228-03</strain>
    </source>
</reference>
<evidence type="ECO:0000313" key="3">
    <source>
        <dbReference type="Proteomes" id="UP001530377"/>
    </source>
</evidence>
<keyword evidence="3" id="KW-1185">Reference proteome</keyword>
<sequence>MKLSLGVPPGASRPRPGLGRELSGSVSLVSVRDRTLKNSILCRRMGGWTDGRTDGRTEGRMDRHSDRQTDGQKDRRTEGQKDKRTDGQTDRQTIVSLHIS</sequence>
<proteinExistence type="predicted"/>
<evidence type="ECO:0000313" key="2">
    <source>
        <dbReference type="EMBL" id="KAL3822668.1"/>
    </source>
</evidence>
<name>A0ABD3SDS5_9STRA</name>
<evidence type="ECO:0000256" key="1">
    <source>
        <dbReference type="SAM" id="MobiDB-lite"/>
    </source>
</evidence>
<feature type="region of interest" description="Disordered" evidence="1">
    <location>
        <begin position="45"/>
        <end position="100"/>
    </location>
</feature>
<dbReference type="AlphaFoldDB" id="A0ABD3SDS5"/>
<protein>
    <submittedName>
        <fullName evidence="2">Uncharacterized protein</fullName>
    </submittedName>
</protein>
<organism evidence="2 3">
    <name type="scientific">Cyclostephanos tholiformis</name>
    <dbReference type="NCBI Taxonomy" id="382380"/>
    <lineage>
        <taxon>Eukaryota</taxon>
        <taxon>Sar</taxon>
        <taxon>Stramenopiles</taxon>
        <taxon>Ochrophyta</taxon>
        <taxon>Bacillariophyta</taxon>
        <taxon>Coscinodiscophyceae</taxon>
        <taxon>Thalassiosirophycidae</taxon>
        <taxon>Stephanodiscales</taxon>
        <taxon>Stephanodiscaceae</taxon>
        <taxon>Cyclostephanos</taxon>
    </lineage>
</organism>
<feature type="region of interest" description="Disordered" evidence="1">
    <location>
        <begin position="1"/>
        <end position="23"/>
    </location>
</feature>
<dbReference type="Proteomes" id="UP001530377">
    <property type="component" value="Unassembled WGS sequence"/>
</dbReference>
<feature type="compositionally biased region" description="Polar residues" evidence="1">
    <location>
        <begin position="90"/>
        <end position="100"/>
    </location>
</feature>
<gene>
    <name evidence="2" type="ORF">ACHAXA_001821</name>
</gene>